<protein>
    <submittedName>
        <fullName evidence="1">Uncharacterized protein</fullName>
    </submittedName>
</protein>
<evidence type="ECO:0000313" key="1">
    <source>
        <dbReference type="EMBL" id="MBA0744783.1"/>
    </source>
</evidence>
<name>A0A7J9C8F8_GOSGO</name>
<keyword evidence="2" id="KW-1185">Reference proteome</keyword>
<proteinExistence type="predicted"/>
<dbReference type="AlphaFoldDB" id="A0A7J9C8F8"/>
<sequence>MRVFQIQQNGHKIILGTVAKSILTG</sequence>
<comment type="caution">
    <text evidence="1">The sequence shown here is derived from an EMBL/GenBank/DDBJ whole genome shotgun (WGS) entry which is preliminary data.</text>
</comment>
<reference evidence="1 2" key="1">
    <citation type="journal article" date="2019" name="Genome Biol. Evol.">
        <title>Insights into the evolution of the New World diploid cottons (Gossypium, subgenus Houzingenia) based on genome sequencing.</title>
        <authorList>
            <person name="Grover C.E."/>
            <person name="Arick M.A. 2nd"/>
            <person name="Thrash A."/>
            <person name="Conover J.L."/>
            <person name="Sanders W.S."/>
            <person name="Peterson D.G."/>
            <person name="Frelichowski J.E."/>
            <person name="Scheffler J.A."/>
            <person name="Scheffler B.E."/>
            <person name="Wendel J.F."/>
        </authorList>
    </citation>
    <scope>NUCLEOTIDE SEQUENCE [LARGE SCALE GENOMIC DNA]</scope>
    <source>
        <strain evidence="1">5</strain>
        <tissue evidence="1">Leaf</tissue>
    </source>
</reference>
<dbReference type="EMBL" id="JABEZY010000009">
    <property type="protein sequence ID" value="MBA0744783.1"/>
    <property type="molecule type" value="Genomic_DNA"/>
</dbReference>
<evidence type="ECO:0000313" key="2">
    <source>
        <dbReference type="Proteomes" id="UP000593579"/>
    </source>
</evidence>
<accession>A0A7J9C8F8</accession>
<dbReference type="Proteomes" id="UP000593579">
    <property type="component" value="Unassembled WGS sequence"/>
</dbReference>
<gene>
    <name evidence="1" type="ORF">Gogos_007394</name>
</gene>
<organism evidence="1 2">
    <name type="scientific">Gossypium gossypioides</name>
    <name type="common">Mexican cotton</name>
    <name type="synonym">Selera gossypioides</name>
    <dbReference type="NCBI Taxonomy" id="34282"/>
    <lineage>
        <taxon>Eukaryota</taxon>
        <taxon>Viridiplantae</taxon>
        <taxon>Streptophyta</taxon>
        <taxon>Embryophyta</taxon>
        <taxon>Tracheophyta</taxon>
        <taxon>Spermatophyta</taxon>
        <taxon>Magnoliopsida</taxon>
        <taxon>eudicotyledons</taxon>
        <taxon>Gunneridae</taxon>
        <taxon>Pentapetalae</taxon>
        <taxon>rosids</taxon>
        <taxon>malvids</taxon>
        <taxon>Malvales</taxon>
        <taxon>Malvaceae</taxon>
        <taxon>Malvoideae</taxon>
        <taxon>Gossypium</taxon>
    </lineage>
</organism>